<name>A0A5J5GBC5_9RHOB</name>
<sequence>MPPEGWPDRLVLHLGAHKTASTHFQRGLRRGRGRLERADARLYTPPDLRKGADLADWFGVSFQTGLRRATWTPELLARMAGGAGRLVVSEENLLGQMTGASDCGEPSLYPQAGLRLSAVSAGTDPLPISLFIAIRDPASYLVSAYGQSLFGGYGQDFGTFVARCPLEGVDWCDLAERLLAVPRVSELVVWRQEDYPAVAPAAANALAGADVARQGWFDHAPMHRGLSARAVAEALKAPRGPERIRAAGAARRQFPVTEEEPAFRPFDAEALAVSREFYDEQWATLAEMAGVRRLLPPVSGGG</sequence>
<dbReference type="EMBL" id="VYQE01000010">
    <property type="protein sequence ID" value="KAA9004784.1"/>
    <property type="molecule type" value="Genomic_DNA"/>
</dbReference>
<evidence type="ECO:0008006" key="3">
    <source>
        <dbReference type="Google" id="ProtNLM"/>
    </source>
</evidence>
<evidence type="ECO:0000313" key="2">
    <source>
        <dbReference type="Proteomes" id="UP000326554"/>
    </source>
</evidence>
<keyword evidence="2" id="KW-1185">Reference proteome</keyword>
<evidence type="ECO:0000313" key="1">
    <source>
        <dbReference type="EMBL" id="KAA9004784.1"/>
    </source>
</evidence>
<organism evidence="1 2">
    <name type="scientific">Histidinibacterium aquaticum</name>
    <dbReference type="NCBI Taxonomy" id="2613962"/>
    <lineage>
        <taxon>Bacteria</taxon>
        <taxon>Pseudomonadati</taxon>
        <taxon>Pseudomonadota</taxon>
        <taxon>Alphaproteobacteria</taxon>
        <taxon>Rhodobacterales</taxon>
        <taxon>Paracoccaceae</taxon>
        <taxon>Histidinibacterium</taxon>
    </lineage>
</organism>
<dbReference type="RefSeq" id="WP_150446932.1">
    <property type="nucleotide sequence ID" value="NZ_VYQE01000010.1"/>
</dbReference>
<dbReference type="AlphaFoldDB" id="A0A5J5GBC5"/>
<proteinExistence type="predicted"/>
<gene>
    <name evidence="1" type="ORF">F3S47_19200</name>
</gene>
<accession>A0A5J5GBC5</accession>
<comment type="caution">
    <text evidence="1">The sequence shown here is derived from an EMBL/GenBank/DDBJ whole genome shotgun (WGS) entry which is preliminary data.</text>
</comment>
<protein>
    <recommendedName>
        <fullName evidence="3">Sulfotransferase family protein</fullName>
    </recommendedName>
</protein>
<reference evidence="1 2" key="1">
    <citation type="submission" date="2019-09" db="EMBL/GenBank/DDBJ databases">
        <authorList>
            <person name="Park J.-S."/>
            <person name="Choi H.-J."/>
        </authorList>
    </citation>
    <scope>NUCLEOTIDE SEQUENCE [LARGE SCALE GENOMIC DNA]</scope>
    <source>
        <strain evidence="1 2">176SS1-4</strain>
    </source>
</reference>
<dbReference type="Proteomes" id="UP000326554">
    <property type="component" value="Unassembled WGS sequence"/>
</dbReference>